<dbReference type="Proteomes" id="UP001337723">
    <property type="component" value="Chromosome"/>
</dbReference>
<dbReference type="EMBL" id="AP027266">
    <property type="protein sequence ID" value="BDW87169.1"/>
    <property type="molecule type" value="Genomic_DNA"/>
</dbReference>
<evidence type="ECO:0000313" key="1">
    <source>
        <dbReference type="EMBL" id="BDW87169.1"/>
    </source>
</evidence>
<dbReference type="RefSeq" id="WP_338273249.1">
    <property type="nucleotide sequence ID" value="NZ_AP027266.1"/>
</dbReference>
<organism evidence="1 2">
    <name type="scientific">Roseicyclus marinus</name>
    <dbReference type="NCBI Taxonomy" id="2161673"/>
    <lineage>
        <taxon>Bacteria</taxon>
        <taxon>Pseudomonadati</taxon>
        <taxon>Pseudomonadota</taxon>
        <taxon>Alphaproteobacteria</taxon>
        <taxon>Rhodobacterales</taxon>
        <taxon>Roseobacteraceae</taxon>
        <taxon>Roseicyclus</taxon>
    </lineage>
</organism>
<accession>A0AA48H633</accession>
<dbReference type="InterPro" id="IPR045514">
    <property type="entry name" value="DUF6478"/>
</dbReference>
<evidence type="ECO:0000313" key="2">
    <source>
        <dbReference type="Proteomes" id="UP001337723"/>
    </source>
</evidence>
<protein>
    <submittedName>
        <fullName evidence="1">Uncharacterized protein</fullName>
    </submittedName>
</protein>
<gene>
    <name evidence="1" type="ORF">MACH21_33460</name>
</gene>
<name>A0AA48H633_9RHOB</name>
<dbReference type="Pfam" id="PF20086">
    <property type="entry name" value="DUF6478"/>
    <property type="match status" value="1"/>
</dbReference>
<sequence length="257" mass="29148">MGNEGFGFLDRFGMSRTLARWARALQMPGLLPARDLATLHADMVTTRDRIDTLASRAQIELQLRGNADEGIDRPEQCDWAARAAPWRQKLAPRGQLRPASPHPVGSGMTLFHDAANPDLLLRQDPAPPDLRGPLFALVFEVYRFDGSFISLVQDLPESAIQGLTRHHVLSVDLRMTREHPIEVYARLNVQHGPNQEQIVRQLTFHEDRGRAEFDLAYTKINEKRIEKAWLDLILESPEMNRIAILDMVVVRAPRADI</sequence>
<proteinExistence type="predicted"/>
<reference evidence="1 2" key="1">
    <citation type="submission" date="2023-01" db="EMBL/GenBank/DDBJ databases">
        <title>Complete genome sequence of Roseicyclus marinus strain Dej080120_10.</title>
        <authorList>
            <person name="Ueki S."/>
            <person name="Maruyama F."/>
        </authorList>
    </citation>
    <scope>NUCLEOTIDE SEQUENCE [LARGE SCALE GENOMIC DNA]</scope>
    <source>
        <strain evidence="1 2">Dej080120_10</strain>
    </source>
</reference>
<dbReference type="KEGG" id="rmai:MACH21_33460"/>
<keyword evidence="2" id="KW-1185">Reference proteome</keyword>
<dbReference type="AlphaFoldDB" id="A0AA48H633"/>